<name>A0A160VGU8_9ZZZZ</name>
<dbReference type="InterPro" id="IPR015943">
    <property type="entry name" value="WD40/YVTN_repeat-like_dom_sf"/>
</dbReference>
<reference evidence="1" key="1">
    <citation type="submission" date="2015-10" db="EMBL/GenBank/DDBJ databases">
        <authorList>
            <person name="Gilbert D.G."/>
        </authorList>
    </citation>
    <scope>NUCLEOTIDE SEQUENCE</scope>
</reference>
<evidence type="ECO:0000313" key="1">
    <source>
        <dbReference type="EMBL" id="CUV09843.1"/>
    </source>
</evidence>
<dbReference type="SUPFAM" id="SSF50998">
    <property type="entry name" value="Quinoprotein alcohol dehydrogenase-like"/>
    <property type="match status" value="1"/>
</dbReference>
<proteinExistence type="predicted"/>
<organism evidence="1">
    <name type="scientific">hydrothermal vent metagenome</name>
    <dbReference type="NCBI Taxonomy" id="652676"/>
    <lineage>
        <taxon>unclassified sequences</taxon>
        <taxon>metagenomes</taxon>
        <taxon>ecological metagenomes</taxon>
    </lineage>
</organism>
<dbReference type="SUPFAM" id="SSF63829">
    <property type="entry name" value="Calcium-dependent phosphotriesterase"/>
    <property type="match status" value="1"/>
</dbReference>
<gene>
    <name evidence="1" type="ORF">MGWOODY_Mmi1267</name>
</gene>
<dbReference type="EMBL" id="FAXC01000308">
    <property type="protein sequence ID" value="CUV09843.1"/>
    <property type="molecule type" value="Genomic_DNA"/>
</dbReference>
<dbReference type="Gene3D" id="2.60.40.4070">
    <property type="match status" value="1"/>
</dbReference>
<dbReference type="InterPro" id="IPR011047">
    <property type="entry name" value="Quinoprotein_ADH-like_sf"/>
</dbReference>
<dbReference type="Gene3D" id="2.130.10.10">
    <property type="entry name" value="YVTN repeat-like/Quinoprotein amine dehydrogenase"/>
    <property type="match status" value="1"/>
</dbReference>
<protein>
    <submittedName>
        <fullName evidence="1">Immunoreactive 84kD antigen PG93</fullName>
    </submittedName>
</protein>
<dbReference type="AlphaFoldDB" id="A0A160VGU8"/>
<accession>A0A160VGU8</accession>
<sequence>MNRLPVLFILLGVLFGQARIGEWQAYTAPLHINDIAGFEQQAVCGTNGGLLIYDQDENTFNTLTVIDQLAGTGVNVVEIGQDGYLWLGGVSPDGFVQVYDLKTKNSIAEFDFGLTEIIDISIADSIGFVAFLENQDWGLMEFIYRDENWIYRDVYRNWPTDFESINAIEIWDDEVMVATEQGLFVGDWRGSNLKDPTSWGQPYTTLSGNISSLHENGSNILLVHERNVYHLTPNTSTPLTLLWDYFSDTDQFIDITQDSDGFLWGILGRKFMKLSDTAIDWQLDVQSKYSFTCLTKMPDGQIIAGSEIGITLIDQDNQTLIREIPNAPLTNQISAVTVLNDGRLVAGSKYGLSIKESWGWRNIAESNEIILTPTYNELRFAVDYIPVDFGGFVADMEQGPDGLLYCAIRGTYPEPRRHGGGIIIIDIDNPENFTLIDTAVLDYYANEYMIVKDLEFDASGILWGANAYATTRGNPIAVRDANKSWGSFSVTNSGNILSYTPNTIGFDSFGRVWVGSFEDDLNTPPARNGGLVYLDYEGSVINPTSTEWGSVDINPGYTNNTVWSLAINDEDILYALTPIGLLQLTLQFSNAEPVKKYGYVYFPNISYGKGSKVRLDSRNNVWTASPTQGVHVLTSGSTYWPDINGFKRDNSQLLSNEVADIAFNNGEGLAYIATSRGISVLRIPFAVRMDSYNKTRVFPSPYHLPSSSPLVIDGLMDESTCKIMTVTGRVIRTLVVSSAGVNGYQAYWDGKDSKGRWADTGVYLISIYRDSGDSGFEKIAVIQH</sequence>